<dbReference type="GeneID" id="25333178"/>
<name>A0A0D2E2C4_9EURO</name>
<dbReference type="HOGENOM" id="CLU_010194_1_0_1"/>
<dbReference type="InterPro" id="IPR036291">
    <property type="entry name" value="NAD(P)-bd_dom_sf"/>
</dbReference>
<dbReference type="RefSeq" id="XP_013310187.1">
    <property type="nucleotide sequence ID" value="XM_013454733.1"/>
</dbReference>
<dbReference type="AlphaFoldDB" id="A0A0D2E2C4"/>
<evidence type="ECO:0000313" key="5">
    <source>
        <dbReference type="Proteomes" id="UP000054342"/>
    </source>
</evidence>
<dbReference type="EMBL" id="KN847323">
    <property type="protein sequence ID" value="KIW49603.1"/>
    <property type="molecule type" value="Genomic_DNA"/>
</dbReference>
<evidence type="ECO:0000256" key="1">
    <source>
        <dbReference type="ARBA" id="ARBA00006484"/>
    </source>
</evidence>
<dbReference type="Pfam" id="PF13561">
    <property type="entry name" value="adh_short_C2"/>
    <property type="match status" value="1"/>
</dbReference>
<dbReference type="GO" id="GO:0016491">
    <property type="term" value="F:oxidoreductase activity"/>
    <property type="evidence" value="ECO:0007669"/>
    <property type="project" value="UniProtKB-KW"/>
</dbReference>
<dbReference type="PRINTS" id="PR00080">
    <property type="entry name" value="SDRFAMILY"/>
</dbReference>
<dbReference type="CDD" id="cd05233">
    <property type="entry name" value="SDR_c"/>
    <property type="match status" value="1"/>
</dbReference>
<gene>
    <name evidence="4" type="ORF">PV05_11270</name>
</gene>
<dbReference type="Gene3D" id="3.40.50.720">
    <property type="entry name" value="NAD(P)-binding Rossmann-like Domain"/>
    <property type="match status" value="1"/>
</dbReference>
<evidence type="ECO:0000313" key="4">
    <source>
        <dbReference type="EMBL" id="KIW49603.1"/>
    </source>
</evidence>
<dbReference type="PANTHER" id="PTHR24321">
    <property type="entry name" value="DEHYDROGENASES, SHORT CHAIN"/>
    <property type="match status" value="1"/>
</dbReference>
<comment type="similarity">
    <text evidence="1">Belongs to the short-chain dehydrogenases/reductases (SDR) family.</text>
</comment>
<proteinExistence type="inferred from homology"/>
<dbReference type="PRINTS" id="PR00081">
    <property type="entry name" value="GDHRDH"/>
</dbReference>
<sequence length="285" mass="30089">MSSQDSDLPIYPDLRGKVALVTGIGQDGPPDLTDNWGNGAAISLALARNGVKVFGCDINLQAGQRTKSRIEALVPDAVVDVISTDVTSSSAVAELVEQCTHKHGGRIDILVNNVGRSEKGGPADMSEAVWDAQVDINLKSVYLLCHAVLPIMERQRSGAVVNISSIAGLRYIGKPQVAYSATKAAVTQFTKHTAVVYADKGVRLNAVLPGLMFTPLVHTIAKKYARGDYEGFVATRHAQVPTGKMGTSLDVANAVVFLSSNVAARYVTGQKLVVDGGMISSTGRT</sequence>
<keyword evidence="3" id="KW-0560">Oxidoreductase</keyword>
<evidence type="ECO:0000256" key="3">
    <source>
        <dbReference type="ARBA" id="ARBA00023002"/>
    </source>
</evidence>
<dbReference type="PANTHER" id="PTHR24321:SF15">
    <property type="entry name" value="OXIDOREDUCTASE UCPA"/>
    <property type="match status" value="1"/>
</dbReference>
<evidence type="ECO:0008006" key="6">
    <source>
        <dbReference type="Google" id="ProtNLM"/>
    </source>
</evidence>
<reference evidence="4 5" key="1">
    <citation type="submission" date="2015-01" db="EMBL/GenBank/DDBJ databases">
        <title>The Genome Sequence of Exophiala xenobiotica CBS118157.</title>
        <authorList>
            <consortium name="The Broad Institute Genomics Platform"/>
            <person name="Cuomo C."/>
            <person name="de Hoog S."/>
            <person name="Gorbushina A."/>
            <person name="Stielow B."/>
            <person name="Teixiera M."/>
            <person name="Abouelleil A."/>
            <person name="Chapman S.B."/>
            <person name="Priest M."/>
            <person name="Young S.K."/>
            <person name="Wortman J."/>
            <person name="Nusbaum C."/>
            <person name="Birren B."/>
        </authorList>
    </citation>
    <scope>NUCLEOTIDE SEQUENCE [LARGE SCALE GENOMIC DNA]</scope>
    <source>
        <strain evidence="4 5">CBS 118157</strain>
    </source>
</reference>
<keyword evidence="5" id="KW-1185">Reference proteome</keyword>
<keyword evidence="2" id="KW-0521">NADP</keyword>
<evidence type="ECO:0000256" key="2">
    <source>
        <dbReference type="ARBA" id="ARBA00022857"/>
    </source>
</evidence>
<organism evidence="4 5">
    <name type="scientific">Exophiala xenobiotica</name>
    <dbReference type="NCBI Taxonomy" id="348802"/>
    <lineage>
        <taxon>Eukaryota</taxon>
        <taxon>Fungi</taxon>
        <taxon>Dikarya</taxon>
        <taxon>Ascomycota</taxon>
        <taxon>Pezizomycotina</taxon>
        <taxon>Eurotiomycetes</taxon>
        <taxon>Chaetothyriomycetidae</taxon>
        <taxon>Chaetothyriales</taxon>
        <taxon>Herpotrichiellaceae</taxon>
        <taxon>Exophiala</taxon>
    </lineage>
</organism>
<dbReference type="STRING" id="348802.A0A0D2E2C4"/>
<protein>
    <recommendedName>
        <fullName evidence="6">3-oxoacyl-[acyl-carrier-protein] reductase</fullName>
    </recommendedName>
</protein>
<dbReference type="InterPro" id="IPR020904">
    <property type="entry name" value="Sc_DH/Rdtase_CS"/>
</dbReference>
<dbReference type="FunFam" id="3.40.50.720:FF:000084">
    <property type="entry name" value="Short-chain dehydrogenase reductase"/>
    <property type="match status" value="1"/>
</dbReference>
<dbReference type="SUPFAM" id="SSF51735">
    <property type="entry name" value="NAD(P)-binding Rossmann-fold domains"/>
    <property type="match status" value="1"/>
</dbReference>
<accession>A0A0D2E2C4</accession>
<dbReference type="PROSITE" id="PS00061">
    <property type="entry name" value="ADH_SHORT"/>
    <property type="match status" value="1"/>
</dbReference>
<dbReference type="Proteomes" id="UP000054342">
    <property type="component" value="Unassembled WGS sequence"/>
</dbReference>
<dbReference type="InterPro" id="IPR002347">
    <property type="entry name" value="SDR_fam"/>
</dbReference>
<dbReference type="OrthoDB" id="498125at2759"/>